<gene>
    <name evidence="1" type="ORF">ACE1B6_26705</name>
</gene>
<organism evidence="1 2">
    <name type="scientific">Floridaenema fluviatile BLCC-F154</name>
    <dbReference type="NCBI Taxonomy" id="3153640"/>
    <lineage>
        <taxon>Bacteria</taxon>
        <taxon>Bacillati</taxon>
        <taxon>Cyanobacteriota</taxon>
        <taxon>Cyanophyceae</taxon>
        <taxon>Oscillatoriophycideae</taxon>
        <taxon>Aerosakkonematales</taxon>
        <taxon>Aerosakkonemataceae</taxon>
        <taxon>Floridanema</taxon>
        <taxon>Floridanema fluviatile</taxon>
    </lineage>
</organism>
<reference evidence="1 2" key="1">
    <citation type="submission" date="2024-09" db="EMBL/GenBank/DDBJ databases">
        <title>Floridaenema gen nov. (Aerosakkonemataceae, Aerosakkonematales ord. nov., Cyanobacteria) from benthic tropical and subtropical fresh waters, with the description of four new species.</title>
        <authorList>
            <person name="Moretto J.A."/>
            <person name="Berthold D.E."/>
            <person name="Lefler F.W."/>
            <person name="Huang I.-S."/>
            <person name="Laughinghouse H. IV."/>
        </authorList>
    </citation>
    <scope>NUCLEOTIDE SEQUENCE [LARGE SCALE GENOMIC DNA]</scope>
    <source>
        <strain evidence="1 2">BLCC-F154</strain>
    </source>
</reference>
<evidence type="ECO:0000313" key="2">
    <source>
        <dbReference type="Proteomes" id="UP001576776"/>
    </source>
</evidence>
<protein>
    <submittedName>
        <fullName evidence="1">DUF2243 domain-containing protein</fullName>
    </submittedName>
</protein>
<dbReference type="RefSeq" id="WP_413260385.1">
    <property type="nucleotide sequence ID" value="NZ_JBHFNS010000092.1"/>
</dbReference>
<accession>A0ABV4YJ50</accession>
<proteinExistence type="predicted"/>
<dbReference type="Pfam" id="PF10002">
    <property type="entry name" value="DUF2243"/>
    <property type="match status" value="1"/>
</dbReference>
<name>A0ABV4YJ50_9CYAN</name>
<keyword evidence="2" id="KW-1185">Reference proteome</keyword>
<dbReference type="Proteomes" id="UP001576776">
    <property type="component" value="Unassembled WGS sequence"/>
</dbReference>
<dbReference type="EMBL" id="JBHFNS010000092">
    <property type="protein sequence ID" value="MFB2938859.1"/>
    <property type="molecule type" value="Genomic_DNA"/>
</dbReference>
<sequence length="30" mass="3422">MIGAEAFDFIEGLIDRQILGIHHVKPEQFP</sequence>
<evidence type="ECO:0000313" key="1">
    <source>
        <dbReference type="EMBL" id="MFB2938859.1"/>
    </source>
</evidence>
<dbReference type="InterPro" id="IPR018719">
    <property type="entry name" value="DUF2243_membrane"/>
</dbReference>
<comment type="caution">
    <text evidence="1">The sequence shown here is derived from an EMBL/GenBank/DDBJ whole genome shotgun (WGS) entry which is preliminary data.</text>
</comment>